<feature type="non-terminal residue" evidence="1">
    <location>
        <position position="189"/>
    </location>
</feature>
<dbReference type="EMBL" id="BARW01037706">
    <property type="protein sequence ID" value="GAJ17509.1"/>
    <property type="molecule type" value="Genomic_DNA"/>
</dbReference>
<organism evidence="1">
    <name type="scientific">marine sediment metagenome</name>
    <dbReference type="NCBI Taxonomy" id="412755"/>
    <lineage>
        <taxon>unclassified sequences</taxon>
        <taxon>metagenomes</taxon>
        <taxon>ecological metagenomes</taxon>
    </lineage>
</organism>
<reference evidence="1" key="1">
    <citation type="journal article" date="2014" name="Front. Microbiol.">
        <title>High frequency of phylogenetically diverse reductive dehalogenase-homologous genes in deep subseafloor sedimentary metagenomes.</title>
        <authorList>
            <person name="Kawai M."/>
            <person name="Futagami T."/>
            <person name="Toyoda A."/>
            <person name="Takaki Y."/>
            <person name="Nishi S."/>
            <person name="Hori S."/>
            <person name="Arai W."/>
            <person name="Tsubouchi T."/>
            <person name="Morono Y."/>
            <person name="Uchiyama I."/>
            <person name="Ito T."/>
            <person name="Fujiyama A."/>
            <person name="Inagaki F."/>
            <person name="Takami H."/>
        </authorList>
    </citation>
    <scope>NUCLEOTIDE SEQUENCE</scope>
    <source>
        <strain evidence="1">Expedition CK06-06</strain>
    </source>
</reference>
<evidence type="ECO:0000313" key="1">
    <source>
        <dbReference type="EMBL" id="GAJ17509.1"/>
    </source>
</evidence>
<accession>X1UJ29</accession>
<gene>
    <name evidence="1" type="ORF">S12H4_58128</name>
</gene>
<name>X1UJ29_9ZZZZ</name>
<dbReference type="AlphaFoldDB" id="X1UJ29"/>
<feature type="non-terminal residue" evidence="1">
    <location>
        <position position="1"/>
    </location>
</feature>
<comment type="caution">
    <text evidence="1">The sequence shown here is derived from an EMBL/GenBank/DDBJ whole genome shotgun (WGS) entry which is preliminary data.</text>
</comment>
<proteinExistence type="predicted"/>
<sequence>GLNSPFQFICSDNTGTQTSYLYDYFNVHDVGEVNILLAGGFSSSGAAAGVACLTSAPDAALSNPVVGGRLEFIPEAPAVAYEKTLTESLGLADKVVKAPSVMKTEPLGLLDTYSRTWAAYRVYPEILGLSDTVIASRVFLKVLTELLGFSDTLVKEPGKVLSESLGLVDVYGRTWSVYRTYIGVPGVAG</sequence>
<protein>
    <submittedName>
        <fullName evidence="1">Uncharacterized protein</fullName>
    </submittedName>
</protein>